<dbReference type="Pfam" id="PF00306">
    <property type="entry name" value="ATP-synt_ab_C"/>
    <property type="match status" value="1"/>
</dbReference>
<feature type="domain" description="ATPase F1/V1/A1 complex alpha/beta subunit nucleotide-binding" evidence="16">
    <location>
        <begin position="150"/>
        <end position="365"/>
    </location>
</feature>
<dbReference type="InterPro" id="IPR005294">
    <property type="entry name" value="ATP_synth_F1_asu"/>
</dbReference>
<feature type="domain" description="ATPase F1/V1/A1 complex alpha/beta subunit N-terminal" evidence="18">
    <location>
        <begin position="29"/>
        <end position="93"/>
    </location>
</feature>
<dbReference type="GO" id="GO:0005524">
    <property type="term" value="F:ATP binding"/>
    <property type="evidence" value="ECO:0007669"/>
    <property type="project" value="UniProtKB-UniRule"/>
</dbReference>
<dbReference type="GO" id="GO:0045259">
    <property type="term" value="C:proton-transporting ATP synthase complex"/>
    <property type="evidence" value="ECO:0007669"/>
    <property type="project" value="UniProtKB-KW"/>
</dbReference>
<feature type="site" description="Required for activity" evidence="12">
    <location>
        <position position="363"/>
    </location>
</feature>
<keyword evidence="11 12" id="KW-0066">ATP synthesis</keyword>
<geneLocation type="chloroplast" evidence="19"/>
<sequence length="506" mass="54539">MVKIRPDEISSIIRQQIEQYNAEIKAVNVGTVFQVGDGIARIYGLEKVMAGELLEFEDGTIGIALNLETKNVGAVLMGQGLTVQEGTSVRATGKIAQIPVGEGYLGRVVNSLARPIDGRGEISTSETRLIESGAPGIIARRSVHEPLQTGLLAVDAMIPIGRGQRELIIGDRQTGKTAVAIDTILNQRGKDVICVYVAIGQKASSIAQVVSTLQERGAMEYTIIVAATADSPATLQYLAPYTGAALAEYFMYNGRHTLAIYDDLSKQAQAYREMSLLLRRPPGREAYPGDVFYLHSRLLERAAKLSDTLGGGSMTALPIVETQEGDVSAYIPTNVISITDGQIFLSADIFNAGIRPAINVGISVSRVGSAAQPKAMKQVAGKLKLELAQFAELEAFAQFASDLDQATQNQLARGQRLRELLKQAQASPLSVEDQVASIFSGTNGYLDKVPVDQVRAFLIGLRQFLGTKKSQYGEIIRSTNVFTEEAQTLLKEAIADFSEEFLATAK</sequence>
<keyword evidence="7 12" id="KW-1278">Translocase</keyword>
<dbReference type="PANTHER" id="PTHR48082:SF2">
    <property type="entry name" value="ATP SYNTHASE SUBUNIT ALPHA, MITOCHONDRIAL"/>
    <property type="match status" value="1"/>
</dbReference>
<evidence type="ECO:0000256" key="12">
    <source>
        <dbReference type="HAMAP-Rule" id="MF_01346"/>
    </source>
</evidence>
<evidence type="ECO:0000256" key="1">
    <source>
        <dbReference type="ARBA" id="ARBA00004170"/>
    </source>
</evidence>
<dbReference type="CDD" id="cd18116">
    <property type="entry name" value="ATP-synt_F1_alpha_N"/>
    <property type="match status" value="1"/>
</dbReference>
<dbReference type="FunFam" id="1.20.150.20:FF:000001">
    <property type="entry name" value="ATP synthase subunit alpha"/>
    <property type="match status" value="1"/>
</dbReference>
<dbReference type="NCBIfam" id="NF009884">
    <property type="entry name" value="PRK13343.1"/>
    <property type="match status" value="1"/>
</dbReference>
<proteinExistence type="inferred from homology"/>
<dbReference type="SUPFAM" id="SSF50615">
    <property type="entry name" value="N-terminal domain of alpha and beta subunits of F1 ATP synthase"/>
    <property type="match status" value="1"/>
</dbReference>
<evidence type="ECO:0000259" key="17">
    <source>
        <dbReference type="Pfam" id="PF00306"/>
    </source>
</evidence>
<dbReference type="Gene3D" id="3.40.50.300">
    <property type="entry name" value="P-loop containing nucleotide triphosphate hydrolases"/>
    <property type="match status" value="1"/>
</dbReference>
<organism evidence="19">
    <name type="scientific">Elliptochloris antarctica</name>
    <name type="common">Green alga</name>
    <name type="synonym">Hemichloris antarctica</name>
    <dbReference type="NCBI Taxonomy" id="1844074"/>
    <lineage>
        <taxon>Eukaryota</taxon>
        <taxon>Viridiplantae</taxon>
        <taxon>Chlorophyta</taxon>
        <taxon>core chlorophytes</taxon>
        <taxon>Trebouxiophyceae</taxon>
        <taxon>Trebouxiophyceae incertae sedis</taxon>
        <taxon>Elliptochloris clade</taxon>
        <taxon>Elliptochloris</taxon>
    </lineage>
</organism>
<dbReference type="EMBL" id="KM464690">
    <property type="protein sequence ID" value="AJM90100.1"/>
    <property type="molecule type" value="Genomic_DNA"/>
</dbReference>
<comment type="subcellular location">
    <subcellularLocation>
        <location evidence="1">Membrane</location>
        <topology evidence="1">Peripheral membrane protein</topology>
    </subcellularLocation>
    <subcellularLocation>
        <location evidence="12 14">Plastid</location>
        <location evidence="12 14">Chloroplast thylakoid membrane</location>
        <topology evidence="12 14">Peripheral membrane protein</topology>
    </subcellularLocation>
</comment>
<dbReference type="InterPro" id="IPR023366">
    <property type="entry name" value="ATP_synth_asu-like_sf"/>
</dbReference>
<dbReference type="InterPro" id="IPR020003">
    <property type="entry name" value="ATPase_a/bsu_AS"/>
</dbReference>
<evidence type="ECO:0000256" key="10">
    <source>
        <dbReference type="ARBA" id="ARBA00023196"/>
    </source>
</evidence>
<evidence type="ECO:0000313" key="19">
    <source>
        <dbReference type="EMBL" id="AJM90100.1"/>
    </source>
</evidence>
<keyword evidence="10 12" id="KW-0139">CF(1)</keyword>
<evidence type="ECO:0000256" key="4">
    <source>
        <dbReference type="ARBA" id="ARBA00022741"/>
    </source>
</evidence>
<dbReference type="GO" id="GO:0043531">
    <property type="term" value="F:ADP binding"/>
    <property type="evidence" value="ECO:0007669"/>
    <property type="project" value="TreeGrafter"/>
</dbReference>
<dbReference type="CDD" id="cd18113">
    <property type="entry name" value="ATP-synt_F1_alpha_C"/>
    <property type="match status" value="1"/>
</dbReference>
<dbReference type="NCBIfam" id="TIGR00962">
    <property type="entry name" value="atpA"/>
    <property type="match status" value="1"/>
</dbReference>
<dbReference type="InterPro" id="IPR038376">
    <property type="entry name" value="ATP_synth_asu_C_sf"/>
</dbReference>
<comment type="function">
    <text evidence="12 15">Produces ATP from ADP in the presence of a proton gradient across the membrane. The alpha chain is a regulatory subunit.</text>
</comment>
<keyword evidence="5 12" id="KW-0375">Hydrogen ion transport</keyword>
<keyword evidence="4 12" id="KW-0547">Nucleotide-binding</keyword>
<dbReference type="InterPro" id="IPR036121">
    <property type="entry name" value="ATPase_F1/V1/A1_a/bsu_N_sf"/>
</dbReference>
<keyword evidence="15 19" id="KW-0934">Plastid</keyword>
<evidence type="ECO:0000256" key="14">
    <source>
        <dbReference type="RuleBase" id="RU000341"/>
    </source>
</evidence>
<dbReference type="Gene3D" id="2.40.30.20">
    <property type="match status" value="1"/>
</dbReference>
<gene>
    <name evidence="12 15 19" type="primary">atpA</name>
</gene>
<dbReference type="AlphaFoldDB" id="A0A0C5C583"/>
<dbReference type="SUPFAM" id="SSF52540">
    <property type="entry name" value="P-loop containing nucleoside triphosphate hydrolases"/>
    <property type="match status" value="1"/>
</dbReference>
<comment type="subunit">
    <text evidence="12 15">F-type ATPases have 2 components, CF(1) - the catalytic core - and CF(0) - the membrane proton channel. CF(1) has five subunits: alpha(3), beta(3), gamma(1), delta(1), epsilon(1). CF(0) has four main subunits: a, b, b' and c.</text>
</comment>
<dbReference type="GO" id="GO:0046933">
    <property type="term" value="F:proton-transporting ATP synthase activity, rotational mechanism"/>
    <property type="evidence" value="ECO:0007669"/>
    <property type="project" value="UniProtKB-UniRule"/>
</dbReference>
<feature type="binding site" evidence="12">
    <location>
        <begin position="170"/>
        <end position="177"/>
    </location>
    <ligand>
        <name>ATP</name>
        <dbReference type="ChEBI" id="CHEBI:30616"/>
    </ligand>
</feature>
<dbReference type="PIRSF" id="PIRSF039088">
    <property type="entry name" value="F_ATPase_subunit_alpha"/>
    <property type="match status" value="1"/>
</dbReference>
<protein>
    <recommendedName>
        <fullName evidence="12 15">ATP synthase subunit alpha, chloroplastic</fullName>
        <ecNumber evidence="12 15">7.1.2.2</ecNumber>
    </recommendedName>
    <alternativeName>
        <fullName evidence="12">ATP synthase F1 sector subunit alpha</fullName>
    </alternativeName>
    <alternativeName>
        <fullName evidence="12">F-ATPase subunit alpha</fullName>
    </alternativeName>
</protein>
<keyword evidence="12 14" id="KW-0793">Thylakoid</keyword>
<dbReference type="InterPro" id="IPR027417">
    <property type="entry name" value="P-loop_NTPase"/>
</dbReference>
<evidence type="ECO:0000256" key="9">
    <source>
        <dbReference type="ARBA" id="ARBA00023136"/>
    </source>
</evidence>
<evidence type="ECO:0000256" key="6">
    <source>
        <dbReference type="ARBA" id="ARBA00022840"/>
    </source>
</evidence>
<dbReference type="InterPro" id="IPR033732">
    <property type="entry name" value="ATP_synth_F1_a_nt-bd_dom"/>
</dbReference>
<evidence type="ECO:0000256" key="7">
    <source>
        <dbReference type="ARBA" id="ARBA00022967"/>
    </source>
</evidence>
<keyword evidence="3 12" id="KW-0813">Transport</keyword>
<keyword evidence="6 12" id="KW-0067">ATP-binding</keyword>
<dbReference type="InterPro" id="IPR000194">
    <property type="entry name" value="ATPase_F1/V1/A1_a/bsu_nucl-bd"/>
</dbReference>
<comment type="similarity">
    <text evidence="2 12 13">Belongs to the ATPase alpha/beta chains family.</text>
</comment>
<feature type="domain" description="ATP synthase alpha subunit C-terminal" evidence="17">
    <location>
        <begin position="372"/>
        <end position="497"/>
    </location>
</feature>
<name>A0A0C5C583_ELLAN</name>
<evidence type="ECO:0000256" key="8">
    <source>
        <dbReference type="ARBA" id="ARBA00023065"/>
    </source>
</evidence>
<dbReference type="Pfam" id="PF02874">
    <property type="entry name" value="ATP-synt_ab_N"/>
    <property type="match status" value="1"/>
</dbReference>
<dbReference type="FunFam" id="3.40.50.300:FF:000002">
    <property type="entry name" value="ATP synthase subunit alpha"/>
    <property type="match status" value="1"/>
</dbReference>
<dbReference type="Gene3D" id="1.20.150.20">
    <property type="entry name" value="ATP synthase alpha/beta chain, C-terminal domain"/>
    <property type="match status" value="1"/>
</dbReference>
<evidence type="ECO:0000256" key="3">
    <source>
        <dbReference type="ARBA" id="ARBA00022448"/>
    </source>
</evidence>
<dbReference type="InterPro" id="IPR000793">
    <property type="entry name" value="ATP_synth_asu_C"/>
</dbReference>
<dbReference type="InterPro" id="IPR004100">
    <property type="entry name" value="ATPase_F1/V1/A1_a/bsu_N"/>
</dbReference>
<comment type="catalytic activity">
    <reaction evidence="12 15">
        <text>ATP + H2O + 4 H(+)(in) = ADP + phosphate + 5 H(+)(out)</text>
        <dbReference type="Rhea" id="RHEA:57720"/>
        <dbReference type="ChEBI" id="CHEBI:15377"/>
        <dbReference type="ChEBI" id="CHEBI:15378"/>
        <dbReference type="ChEBI" id="CHEBI:30616"/>
        <dbReference type="ChEBI" id="CHEBI:43474"/>
        <dbReference type="ChEBI" id="CHEBI:456216"/>
        <dbReference type="EC" id="7.1.2.2"/>
    </reaction>
</comment>
<dbReference type="PANTHER" id="PTHR48082">
    <property type="entry name" value="ATP SYNTHASE SUBUNIT ALPHA, MITOCHONDRIAL"/>
    <property type="match status" value="1"/>
</dbReference>
<dbReference type="EC" id="7.1.2.2" evidence="12 15"/>
<dbReference type="CDD" id="cd01132">
    <property type="entry name" value="F1-ATPase_alpha_CD"/>
    <property type="match status" value="1"/>
</dbReference>
<dbReference type="GO" id="GO:0009535">
    <property type="term" value="C:chloroplast thylakoid membrane"/>
    <property type="evidence" value="ECO:0007669"/>
    <property type="project" value="UniProtKB-SubCell"/>
</dbReference>
<evidence type="ECO:0000256" key="13">
    <source>
        <dbReference type="RuleBase" id="RU000339"/>
    </source>
</evidence>
<reference evidence="19" key="1">
    <citation type="journal article" date="2014" name="Front Ecol Evol">
        <title>New phylogenetic hypotheses for the core Chlorophyta based on chloroplast sequence data.</title>
        <authorList>
            <person name="Fucikova K."/>
            <person name="Leliaert F."/>
            <person name="Cooper E.D."/>
            <person name="Skaloud P."/>
            <person name="D'Hondt S."/>
            <person name="De Clerck O."/>
            <person name="Gurgel C.F.D."/>
            <person name="Lewis L.A."/>
            <person name="Lewis P.O."/>
            <person name="Lopez-Bautista J.M."/>
            <person name="Delwiche C.F."/>
            <person name="Verbruggen H."/>
        </authorList>
    </citation>
    <scope>NUCLEOTIDE SEQUENCE</scope>
    <source>
        <strain evidence="19">UTEX EE124</strain>
    </source>
</reference>
<keyword evidence="9 12" id="KW-0472">Membrane</keyword>
<dbReference type="Pfam" id="PF00006">
    <property type="entry name" value="ATP-synt_ab"/>
    <property type="match status" value="1"/>
</dbReference>
<keyword evidence="8 12" id="KW-0406">Ion transport</keyword>
<evidence type="ECO:0000256" key="11">
    <source>
        <dbReference type="ARBA" id="ARBA00023310"/>
    </source>
</evidence>
<dbReference type="SUPFAM" id="SSF47917">
    <property type="entry name" value="C-terminal domain of alpha and beta subunits of F1 ATP synthase"/>
    <property type="match status" value="1"/>
</dbReference>
<evidence type="ECO:0000256" key="15">
    <source>
        <dbReference type="RuleBase" id="RU004286"/>
    </source>
</evidence>
<accession>A0A0C5C583</accession>
<dbReference type="PROSITE" id="PS00152">
    <property type="entry name" value="ATPASE_ALPHA_BETA"/>
    <property type="match status" value="1"/>
</dbReference>
<keyword evidence="14 19" id="KW-0150">Chloroplast</keyword>
<evidence type="ECO:0000259" key="18">
    <source>
        <dbReference type="Pfam" id="PF02874"/>
    </source>
</evidence>
<evidence type="ECO:0000259" key="16">
    <source>
        <dbReference type="Pfam" id="PF00006"/>
    </source>
</evidence>
<evidence type="ECO:0000256" key="2">
    <source>
        <dbReference type="ARBA" id="ARBA00008936"/>
    </source>
</evidence>
<dbReference type="FunFam" id="2.40.30.20:FF:000001">
    <property type="entry name" value="ATP synthase subunit alpha"/>
    <property type="match status" value="1"/>
</dbReference>
<evidence type="ECO:0000256" key="5">
    <source>
        <dbReference type="ARBA" id="ARBA00022781"/>
    </source>
</evidence>
<dbReference type="HAMAP" id="MF_01346">
    <property type="entry name" value="ATP_synth_alpha_bact"/>
    <property type="match status" value="1"/>
</dbReference>